<reference evidence="1 2" key="1">
    <citation type="journal article" date="2019" name="Int. J. Syst. Evol. Microbiol.">
        <title>The Global Catalogue of Microorganisms (GCM) 10K type strain sequencing project: providing services to taxonomists for standard genome sequencing and annotation.</title>
        <authorList>
            <consortium name="The Broad Institute Genomics Platform"/>
            <consortium name="The Broad Institute Genome Sequencing Center for Infectious Disease"/>
            <person name="Wu L."/>
            <person name="Ma J."/>
        </authorList>
    </citation>
    <scope>NUCLEOTIDE SEQUENCE [LARGE SCALE GENOMIC DNA]</scope>
    <source>
        <strain evidence="1 2">JCM 16328</strain>
    </source>
</reference>
<gene>
    <name evidence="1" type="ORF">GCM10009020_20030</name>
</gene>
<dbReference type="RefSeq" id="WP_343773857.1">
    <property type="nucleotide sequence ID" value="NZ_BAAADV010000003.1"/>
</dbReference>
<dbReference type="AlphaFoldDB" id="A0AAV3TA40"/>
<name>A0AAV3TA40_9EURY</name>
<dbReference type="Gene3D" id="3.30.1860.10">
    <property type="entry name" value="uncharacterized conserved protein from methanopyrus kandleri domain like"/>
    <property type="match status" value="1"/>
</dbReference>
<comment type="caution">
    <text evidence="1">The sequence shown here is derived from an EMBL/GenBank/DDBJ whole genome shotgun (WGS) entry which is preliminary data.</text>
</comment>
<evidence type="ECO:0000313" key="2">
    <source>
        <dbReference type="Proteomes" id="UP001500420"/>
    </source>
</evidence>
<proteinExistence type="predicted"/>
<dbReference type="InterPro" id="IPR007355">
    <property type="entry name" value="DUF424"/>
</dbReference>
<evidence type="ECO:0000313" key="1">
    <source>
        <dbReference type="EMBL" id="GAA0673098.1"/>
    </source>
</evidence>
<keyword evidence="2" id="KW-1185">Reference proteome</keyword>
<dbReference type="Proteomes" id="UP001500420">
    <property type="component" value="Unassembled WGS sequence"/>
</dbReference>
<dbReference type="Pfam" id="PF04242">
    <property type="entry name" value="DUF424"/>
    <property type="match status" value="1"/>
</dbReference>
<accession>A0AAV3TA40</accession>
<sequence length="97" mass="10409">MIVNERETDEGLLVAVCDRDALGETYESGDVSLTVDEEFYGGERVDAEDVVDSLARATVANIVGTESVELAIEHGFVEEANVLEVGSTLHAQVLRVA</sequence>
<protein>
    <submittedName>
        <fullName evidence="1">DUF424 domain-containing protein</fullName>
    </submittedName>
</protein>
<dbReference type="EMBL" id="BAAADV010000003">
    <property type="protein sequence ID" value="GAA0673098.1"/>
    <property type="molecule type" value="Genomic_DNA"/>
</dbReference>
<organism evidence="1 2">
    <name type="scientific">Natronoarchaeum mannanilyticum</name>
    <dbReference type="NCBI Taxonomy" id="926360"/>
    <lineage>
        <taxon>Archaea</taxon>
        <taxon>Methanobacteriati</taxon>
        <taxon>Methanobacteriota</taxon>
        <taxon>Stenosarchaea group</taxon>
        <taxon>Halobacteria</taxon>
        <taxon>Halobacteriales</taxon>
        <taxon>Natronoarchaeaceae</taxon>
    </lineage>
</organism>